<dbReference type="Proteomes" id="UP001651050">
    <property type="component" value="Unassembled WGS sequence"/>
</dbReference>
<dbReference type="InterPro" id="IPR018711">
    <property type="entry name" value="NAGPA"/>
</dbReference>
<dbReference type="Gene3D" id="3.60.21.10">
    <property type="match status" value="1"/>
</dbReference>
<feature type="domain" description="Calcineurin-like phosphoesterase" evidence="2">
    <location>
        <begin position="812"/>
        <end position="976"/>
    </location>
</feature>
<dbReference type="Pfam" id="PF00149">
    <property type="entry name" value="Metallophos"/>
    <property type="match status" value="1"/>
</dbReference>
<dbReference type="PANTHER" id="PTHR40446">
    <property type="entry name" value="N-ACETYLGLUCOSAMINE-1-PHOSPHODIESTER ALPHA-N-ACETYLGLUCOSAMINIDASE"/>
    <property type="match status" value="1"/>
</dbReference>
<protein>
    <submittedName>
        <fullName evidence="4">Phosphodiester glycosidase family protein</fullName>
    </submittedName>
</protein>
<dbReference type="InterPro" id="IPR014756">
    <property type="entry name" value="Ig_E-set"/>
</dbReference>
<dbReference type="EMBL" id="JALQCY010000003">
    <property type="protein sequence ID" value="MCK9794281.1"/>
    <property type="molecule type" value="Genomic_DNA"/>
</dbReference>
<feature type="chain" id="PRO_5046466920" evidence="1">
    <location>
        <begin position="26"/>
        <end position="1367"/>
    </location>
</feature>
<gene>
    <name evidence="4" type="ORF">M1843_11050</name>
</gene>
<evidence type="ECO:0000256" key="1">
    <source>
        <dbReference type="SAM" id="SignalP"/>
    </source>
</evidence>
<dbReference type="SUPFAM" id="SSF56300">
    <property type="entry name" value="Metallo-dependent phosphatases"/>
    <property type="match status" value="1"/>
</dbReference>
<dbReference type="SUPFAM" id="SSF81296">
    <property type="entry name" value="E set domains"/>
    <property type="match status" value="2"/>
</dbReference>
<dbReference type="InterPro" id="IPR004843">
    <property type="entry name" value="Calcineurin-like_PHP"/>
</dbReference>
<keyword evidence="5" id="KW-1185">Reference proteome</keyword>
<keyword evidence="1" id="KW-0732">Signal</keyword>
<organism evidence="4 5">
    <name type="scientific">Isoptericola peretonis</name>
    <dbReference type="NCBI Taxonomy" id="2918523"/>
    <lineage>
        <taxon>Bacteria</taxon>
        <taxon>Bacillati</taxon>
        <taxon>Actinomycetota</taxon>
        <taxon>Actinomycetes</taxon>
        <taxon>Micrococcales</taxon>
        <taxon>Promicromonosporaceae</taxon>
        <taxon>Isoptericola</taxon>
    </lineage>
</organism>
<feature type="signal peptide" evidence="1">
    <location>
        <begin position="1"/>
        <end position="25"/>
    </location>
</feature>
<dbReference type="RefSeq" id="WP_416344126.1">
    <property type="nucleotide sequence ID" value="NZ_JALQCY010000003.1"/>
</dbReference>
<dbReference type="PANTHER" id="PTHR40446:SF2">
    <property type="entry name" value="N-ACETYLGLUCOSAMINE-1-PHOSPHODIESTER ALPHA-N-ACETYLGLUCOSAMINIDASE"/>
    <property type="match status" value="1"/>
</dbReference>
<dbReference type="Gene3D" id="2.60.40.1080">
    <property type="match status" value="1"/>
</dbReference>
<evidence type="ECO:0000313" key="4">
    <source>
        <dbReference type="EMBL" id="MCK9794281.1"/>
    </source>
</evidence>
<proteinExistence type="predicted"/>
<evidence type="ECO:0000313" key="5">
    <source>
        <dbReference type="Proteomes" id="UP001651050"/>
    </source>
</evidence>
<sequence>MSRALPPARRTVPAGVGLLLGLALAAPPGVAVAVPPEDGPELPVATAGVAPVEATTVLDDVADLPLDDAGAAIVTERTERLVAPGLELTEFARVSADGWLSGEVLVAHLGRDDGPRLGYLGPDAVAGSATVSEMAAGRGAVAAINGDFFDINNSGAALGAAVDEGTLLKSATPGREKALTVDASGVARLAELFLEGTVSFGTGAAAGGQELPVAGLNVTAVPAGGVAVFDSAWGDASRTRPLGAGEQGVEVRVRSSADGTTGTVVAVGTPGTGRLPADVRAVVARPGAAADALAALAPGDEVTLAYGLRDDLGDIRTAIGGDPDDWLLEDGEVTSATSDFARLRHPRTAVGLSADGTTAYLVVVDGRQAHSVGASLPELGRFLGQLGADDAINLDGGGSTTMVARLPGDARTSVLNDPSDGGERLDANGLGLFTPEGSGEVHAFNVRAAVPTGDAPHADAWRVFPGLHRTLTAAGFDEARAPVDTLPDEWTTTRPGTATVARTGDGAGVVTGVAPGSTTVRAVAPASGGVATGAADVTVLGELERLTVPEPVVTLPDAGATGRLTVVGHDAQGYSAPVEARDVEVTGGEGVAALEPAADGSFAVRALQASGAATFTLAVGDERVEVAVAVSLEDVVVADLADADRWASAHDRAPGGSVGPADGHDGAAGLRLTYDFTRSTATRGQYAVAPDGGVEIPGQPRKVTAWVHGDGRGAWLRLQVRQGDGVVTNLDGPTVSWEGWRQVEVTVPEGVAFPLTLQRLRLLETRAAEQYAGEVVVSDLRAQVPPDVDAPQAERVEDPVVVAEGATDAAPLRVAVMSDAQFVARDPGSGAVAGAKQALAEIVAADPDLLVINGDLVDEASPADFDLAREVLDDGLAGAGFPWYYLPGNHEVMGGSIENFEAEFGERTHVVDVPDPRGGDGGTTRLVMLDSSSGRLGSDFAQLRALREALDDAAADDDVTGVVTLFHHPIDDPLPTKASQLVDRVEAETLRGWFEEFRESSGKGIASVGSHVGVFHAGTEDGVPYVVNGNSGKSPASTPADGGFTGWSMIGVDPAADGAGDGGWFSWEVEARAERVAVSGPEELAVGTSGQVSALLTQDGTREVPVAWPVSSRWGGDGVFVGAPEDAPSGAVLALDPRTHEATAVAPGRATVEVEVNGVVGALDVLVPAGAPGTARISDDNGWDTGLHDGDYRVLVDLWWGENATSLRLYSGGELIHTERLEHGGTEAQRVAVPVTGNVNGEYEYTCELVNAAGTTPCAAPHTVRVTDANPGTPTLSHGNGSDDVPGDGDYVVSMHKWWGTQATGYVLYEDGVEVDRQQLVPGTGGDAQSAATVLTGRQPGTHRYVAVLTNAAGETRSKELTVRVRR</sequence>
<evidence type="ECO:0000259" key="3">
    <source>
        <dbReference type="Pfam" id="PF09992"/>
    </source>
</evidence>
<dbReference type="Gene3D" id="2.60.40.10">
    <property type="entry name" value="Immunoglobulins"/>
    <property type="match status" value="2"/>
</dbReference>
<comment type="caution">
    <text evidence="4">The sequence shown here is derived from an EMBL/GenBank/DDBJ whole genome shotgun (WGS) entry which is preliminary data.</text>
</comment>
<dbReference type="InterPro" id="IPR013783">
    <property type="entry name" value="Ig-like_fold"/>
</dbReference>
<dbReference type="Pfam" id="PF09992">
    <property type="entry name" value="NAGPA"/>
    <property type="match status" value="1"/>
</dbReference>
<accession>A0ABT0J451</accession>
<dbReference type="GO" id="GO:0016798">
    <property type="term" value="F:hydrolase activity, acting on glycosyl bonds"/>
    <property type="evidence" value="ECO:0007669"/>
    <property type="project" value="UniProtKB-KW"/>
</dbReference>
<name>A0ABT0J451_9MICO</name>
<keyword evidence="4" id="KW-0378">Hydrolase</keyword>
<keyword evidence="4" id="KW-0326">Glycosidase</keyword>
<feature type="domain" description="Phosphodiester glycosidase" evidence="3">
    <location>
        <begin position="271"/>
        <end position="433"/>
    </location>
</feature>
<reference evidence="4 5" key="1">
    <citation type="submission" date="2022-02" db="EMBL/GenBank/DDBJ databases">
        <title>The car tank lid bacteriome: a reservoir of bacteria with potential in bioremediation of fuel.</title>
        <authorList>
            <person name="Vidal-Verdu A."/>
            <person name="Gomez-Martinez D."/>
            <person name="Latorre-Perez A."/>
            <person name="Pereto J."/>
            <person name="Porcar M."/>
        </authorList>
    </citation>
    <scope>NUCLEOTIDE SEQUENCE [LARGE SCALE GENOMIC DNA]</scope>
    <source>
        <strain evidence="4 5">4D.3</strain>
    </source>
</reference>
<evidence type="ECO:0000259" key="2">
    <source>
        <dbReference type="Pfam" id="PF00149"/>
    </source>
</evidence>
<dbReference type="InterPro" id="IPR029052">
    <property type="entry name" value="Metallo-depent_PP-like"/>
</dbReference>